<dbReference type="Proteomes" id="UP000228867">
    <property type="component" value="Unassembled WGS sequence"/>
</dbReference>
<comment type="caution">
    <text evidence="2">The sequence shown here is derived from an EMBL/GenBank/DDBJ whole genome shotgun (WGS) entry which is preliminary data.</text>
</comment>
<keyword evidence="1" id="KW-1133">Transmembrane helix</keyword>
<feature type="transmembrane region" description="Helical" evidence="1">
    <location>
        <begin position="66"/>
        <end position="87"/>
    </location>
</feature>
<feature type="transmembrane region" description="Helical" evidence="1">
    <location>
        <begin position="132"/>
        <end position="151"/>
    </location>
</feature>
<keyword evidence="1" id="KW-0812">Transmembrane</keyword>
<dbReference type="EMBL" id="PCWR01000040">
    <property type="protein sequence ID" value="PIR07173.1"/>
    <property type="molecule type" value="Genomic_DNA"/>
</dbReference>
<dbReference type="AlphaFoldDB" id="A0A2H0NE46"/>
<keyword evidence="1" id="KW-0472">Membrane</keyword>
<name>A0A2H0NE46_9BACT</name>
<reference evidence="2 3" key="1">
    <citation type="submission" date="2017-09" db="EMBL/GenBank/DDBJ databases">
        <title>Depth-based differentiation of microbial function through sediment-hosted aquifers and enrichment of novel symbionts in the deep terrestrial subsurface.</title>
        <authorList>
            <person name="Probst A.J."/>
            <person name="Ladd B."/>
            <person name="Jarett J.K."/>
            <person name="Geller-Mcgrath D.E."/>
            <person name="Sieber C.M."/>
            <person name="Emerson J.B."/>
            <person name="Anantharaman K."/>
            <person name="Thomas B.C."/>
            <person name="Malmstrom R."/>
            <person name="Stieglmeier M."/>
            <person name="Klingl A."/>
            <person name="Woyke T."/>
            <person name="Ryan C.M."/>
            <person name="Banfield J.F."/>
        </authorList>
    </citation>
    <scope>NUCLEOTIDE SEQUENCE [LARGE SCALE GENOMIC DNA]</scope>
    <source>
        <strain evidence="2">CG11_big_fil_rev_8_21_14_0_20_38_23</strain>
    </source>
</reference>
<gene>
    <name evidence="2" type="ORF">COV54_01765</name>
</gene>
<feature type="transmembrane region" description="Helical" evidence="1">
    <location>
        <begin position="32"/>
        <end position="54"/>
    </location>
</feature>
<proteinExistence type="predicted"/>
<sequence length="178" mass="20390">MDKKISLLLLIGLVLIPQLVLADMITPIYFLPFMPALLLPIIILIEAFIFWWFINKIFKVKVSFWKSLLITFVANMVTSLIGAYLPLILFTPDTGPESILIIEGITFVLTVFIEWMVYIIFMKKTTAKKFDLLKISFVANFVTYALITLLFSNEIFELLLTKPGTNPAVPKPKINWND</sequence>
<evidence type="ECO:0000313" key="2">
    <source>
        <dbReference type="EMBL" id="PIR07173.1"/>
    </source>
</evidence>
<feature type="transmembrane region" description="Helical" evidence="1">
    <location>
        <begin position="99"/>
        <end position="120"/>
    </location>
</feature>
<protein>
    <submittedName>
        <fullName evidence="2">Uncharacterized protein</fullName>
    </submittedName>
</protein>
<accession>A0A2H0NE46</accession>
<evidence type="ECO:0000313" key="3">
    <source>
        <dbReference type="Proteomes" id="UP000228867"/>
    </source>
</evidence>
<organism evidence="2 3">
    <name type="scientific">Candidatus Jorgensenbacteria bacterium CG11_big_fil_rev_8_21_14_0_20_38_23</name>
    <dbReference type="NCBI Taxonomy" id="1974594"/>
    <lineage>
        <taxon>Bacteria</taxon>
        <taxon>Candidatus Joergenseniibacteriota</taxon>
    </lineage>
</organism>
<evidence type="ECO:0000256" key="1">
    <source>
        <dbReference type="SAM" id="Phobius"/>
    </source>
</evidence>